<dbReference type="GeneID" id="95578608"/>
<keyword evidence="1" id="KW-0614">Plasmid</keyword>
<name>A0ABY5Q7B4_9ACTN</name>
<protein>
    <submittedName>
        <fullName evidence="1">Uncharacterized protein</fullName>
    </submittedName>
</protein>
<proteinExistence type="predicted"/>
<reference evidence="1" key="1">
    <citation type="submission" date="2022-08" db="EMBL/GenBank/DDBJ databases">
        <authorList>
            <person name="Tian L."/>
        </authorList>
    </citation>
    <scope>NUCLEOTIDE SEQUENCE</scope>
    <source>
        <strain evidence="1">CM253</strain>
        <plasmid evidence="1">unnamed1</plasmid>
    </source>
</reference>
<dbReference type="EMBL" id="CP102515">
    <property type="protein sequence ID" value="UUY52346.1"/>
    <property type="molecule type" value="Genomic_DNA"/>
</dbReference>
<gene>
    <name evidence="1" type="ORF">NRK68_34290</name>
</gene>
<accession>A0ABY5Q7B4</accession>
<geneLocation type="plasmid" evidence="1 2">
    <name>unnamed1</name>
</geneLocation>
<evidence type="ECO:0000313" key="1">
    <source>
        <dbReference type="EMBL" id="UUY52346.1"/>
    </source>
</evidence>
<sequence length="172" mass="19076">MSGEHLITDDETRRIAEGFLAASPWLGDVEWGRIVIGPGANYLKGFGPDFPEDVELREGQRWSWKVSFTDPGGEGKGLGHEAVLEGLTRIVYGDHPNSDGWRHMAIQQWFTEPSDSRQTLNLSAADQSQICQQALYGKTVFPTGEAEAMFGKKLDFFEKQRPDRAATDSSGD</sequence>
<keyword evidence="2" id="KW-1185">Reference proteome</keyword>
<dbReference type="Proteomes" id="UP001057738">
    <property type="component" value="Plasmid unnamed1"/>
</dbReference>
<evidence type="ECO:0000313" key="2">
    <source>
        <dbReference type="Proteomes" id="UP001057738"/>
    </source>
</evidence>
<dbReference type="RefSeq" id="WP_257858088.1">
    <property type="nucleotide sequence ID" value="NZ_CP102515.1"/>
</dbReference>
<organism evidence="1 2">
    <name type="scientific">Streptomyces yangpuensis</name>
    <dbReference type="NCBI Taxonomy" id="1648182"/>
    <lineage>
        <taxon>Bacteria</taxon>
        <taxon>Bacillati</taxon>
        <taxon>Actinomycetota</taxon>
        <taxon>Actinomycetes</taxon>
        <taxon>Kitasatosporales</taxon>
        <taxon>Streptomycetaceae</taxon>
        <taxon>Streptomyces</taxon>
    </lineage>
</organism>